<feature type="compositionally biased region" description="Polar residues" evidence="1">
    <location>
        <begin position="32"/>
        <end position="41"/>
    </location>
</feature>
<reference evidence="2" key="1">
    <citation type="submission" date="2019-04" db="EMBL/GenBank/DDBJ databases">
        <authorList>
            <consortium name="Science for Life Laboratories"/>
        </authorList>
    </citation>
    <scope>NUCLEOTIDE SEQUENCE</scope>
    <source>
        <strain evidence="2">MBLW1</strain>
    </source>
</reference>
<dbReference type="KEGG" id="tim:GMBLW1_18830"/>
<dbReference type="EMBL" id="LR586016">
    <property type="protein sequence ID" value="VIP02077.1"/>
    <property type="molecule type" value="Genomic_DNA"/>
</dbReference>
<dbReference type="InParanoid" id="A0A6C2YL28"/>
<evidence type="ECO:0000313" key="3">
    <source>
        <dbReference type="Proteomes" id="UP000464378"/>
    </source>
</evidence>
<accession>A0A6C2YL28</accession>
<name>A0A6C2YL28_9BACT</name>
<evidence type="ECO:0000313" key="2">
    <source>
        <dbReference type="EMBL" id="VIP02077.1"/>
    </source>
</evidence>
<dbReference type="Proteomes" id="UP000464378">
    <property type="component" value="Chromosome"/>
</dbReference>
<sequence length="176" mass="19068">MSKKNNGLENAIAGNFNPGGTPENSLDPFRMTRSNTPSISIPTHDHHEGSKTFTELLRRRVAGRTAVVSAHPPLGDVVAKRTTAWRTQSQATSTQAEHLRIVSESNQPISRYHTPARSAKKAKNPANSPAHPEAESAAIWDQVSWRQRACVARSGLRFRIVSADGSGQTLNARAAA</sequence>
<keyword evidence="3" id="KW-1185">Reference proteome</keyword>
<evidence type="ECO:0000256" key="1">
    <source>
        <dbReference type="SAM" id="MobiDB-lite"/>
    </source>
</evidence>
<feature type="region of interest" description="Disordered" evidence="1">
    <location>
        <begin position="1"/>
        <end position="49"/>
    </location>
</feature>
<dbReference type="EMBL" id="LR593887">
    <property type="protein sequence ID" value="VTS00318.1"/>
    <property type="molecule type" value="Genomic_DNA"/>
</dbReference>
<proteinExistence type="predicted"/>
<feature type="region of interest" description="Disordered" evidence="1">
    <location>
        <begin position="107"/>
        <end position="135"/>
    </location>
</feature>
<dbReference type="AlphaFoldDB" id="A0A6C2YL28"/>
<gene>
    <name evidence="2" type="ORF">GMBLW1_18830</name>
</gene>
<protein>
    <submittedName>
        <fullName evidence="2">Uncharacterized protein</fullName>
    </submittedName>
</protein>
<organism evidence="2">
    <name type="scientific">Tuwongella immobilis</name>
    <dbReference type="NCBI Taxonomy" id="692036"/>
    <lineage>
        <taxon>Bacteria</taxon>
        <taxon>Pseudomonadati</taxon>
        <taxon>Planctomycetota</taxon>
        <taxon>Planctomycetia</taxon>
        <taxon>Gemmatales</taxon>
        <taxon>Gemmataceae</taxon>
        <taxon>Tuwongella</taxon>
    </lineage>
</organism>